<keyword evidence="2" id="KW-1185">Reference proteome</keyword>
<accession>A0A8T2VJ55</accession>
<evidence type="ECO:0000313" key="2">
    <source>
        <dbReference type="Proteomes" id="UP000825935"/>
    </source>
</evidence>
<gene>
    <name evidence="1" type="ORF">KP509_01G040700</name>
</gene>
<name>A0A8T2VJ55_CERRI</name>
<dbReference type="PANTHER" id="PTHR32002:SF41">
    <property type="entry name" value="PROTEIN NLP8"/>
    <property type="match status" value="1"/>
</dbReference>
<comment type="caution">
    <text evidence="1">The sequence shown here is derived from an EMBL/GenBank/DDBJ whole genome shotgun (WGS) entry which is preliminary data.</text>
</comment>
<dbReference type="Proteomes" id="UP000825935">
    <property type="component" value="Chromosome 1"/>
</dbReference>
<evidence type="ECO:0000313" key="1">
    <source>
        <dbReference type="EMBL" id="KAH7446134.1"/>
    </source>
</evidence>
<dbReference type="InterPro" id="IPR045012">
    <property type="entry name" value="NLP"/>
</dbReference>
<sequence>MESLFCFVTLPSAYHHIGRSPHVTPSQQKKVVRMLCPVFLGVFFKKKVPEWTPNVQLYKKDEYLRVNDAERCDVRGSLAVPVLDRYSGTCVAVIELVMMLEKIEYRAEIEGLARALQEVNLSSTVSQACLPLQVQSES</sequence>
<dbReference type="PANTHER" id="PTHR32002">
    <property type="entry name" value="PROTEIN NLP8"/>
    <property type="match status" value="1"/>
</dbReference>
<dbReference type="EMBL" id="CM035406">
    <property type="protein sequence ID" value="KAH7446134.1"/>
    <property type="molecule type" value="Genomic_DNA"/>
</dbReference>
<reference evidence="1" key="1">
    <citation type="submission" date="2021-08" db="EMBL/GenBank/DDBJ databases">
        <title>WGS assembly of Ceratopteris richardii.</title>
        <authorList>
            <person name="Marchant D.B."/>
            <person name="Chen G."/>
            <person name="Jenkins J."/>
            <person name="Shu S."/>
            <person name="Leebens-Mack J."/>
            <person name="Grimwood J."/>
            <person name="Schmutz J."/>
            <person name="Soltis P."/>
            <person name="Soltis D."/>
            <person name="Chen Z.-H."/>
        </authorList>
    </citation>
    <scope>NUCLEOTIDE SEQUENCE</scope>
    <source>
        <strain evidence="1">Whitten #5841</strain>
        <tissue evidence="1">Leaf</tissue>
    </source>
</reference>
<dbReference type="OrthoDB" id="6270329at2759"/>
<dbReference type="AlphaFoldDB" id="A0A8T2VJ55"/>
<proteinExistence type="predicted"/>
<dbReference type="GO" id="GO:0003700">
    <property type="term" value="F:DNA-binding transcription factor activity"/>
    <property type="evidence" value="ECO:0007669"/>
    <property type="project" value="InterPro"/>
</dbReference>
<protein>
    <submittedName>
        <fullName evidence="1">Uncharacterized protein</fullName>
    </submittedName>
</protein>
<organism evidence="1 2">
    <name type="scientific">Ceratopteris richardii</name>
    <name type="common">Triangle waterfern</name>
    <dbReference type="NCBI Taxonomy" id="49495"/>
    <lineage>
        <taxon>Eukaryota</taxon>
        <taxon>Viridiplantae</taxon>
        <taxon>Streptophyta</taxon>
        <taxon>Embryophyta</taxon>
        <taxon>Tracheophyta</taxon>
        <taxon>Polypodiopsida</taxon>
        <taxon>Polypodiidae</taxon>
        <taxon>Polypodiales</taxon>
        <taxon>Pteridineae</taxon>
        <taxon>Pteridaceae</taxon>
        <taxon>Parkerioideae</taxon>
        <taxon>Ceratopteris</taxon>
    </lineage>
</organism>